<dbReference type="GeneID" id="70132172"/>
<feature type="region of interest" description="Disordered" evidence="1">
    <location>
        <begin position="31"/>
        <end position="115"/>
    </location>
</feature>
<gene>
    <name evidence="3" type="ORF">BKA67DRAFT_572430</name>
</gene>
<feature type="compositionally biased region" description="Polar residues" evidence="1">
    <location>
        <begin position="98"/>
        <end position="112"/>
    </location>
</feature>
<dbReference type="PANTHER" id="PTHR42470:SF1">
    <property type="entry name" value="VAST DOMAIN-CONTAINING PROTEIN"/>
    <property type="match status" value="1"/>
</dbReference>
<comment type="caution">
    <text evidence="3">The sequence shown here is derived from an EMBL/GenBank/DDBJ whole genome shotgun (WGS) entry which is preliminary data.</text>
</comment>
<proteinExistence type="predicted"/>
<evidence type="ECO:0000259" key="2">
    <source>
        <dbReference type="Pfam" id="PF25545"/>
    </source>
</evidence>
<organism evidence="3 4">
    <name type="scientific">Truncatella angustata</name>
    <dbReference type="NCBI Taxonomy" id="152316"/>
    <lineage>
        <taxon>Eukaryota</taxon>
        <taxon>Fungi</taxon>
        <taxon>Dikarya</taxon>
        <taxon>Ascomycota</taxon>
        <taxon>Pezizomycotina</taxon>
        <taxon>Sordariomycetes</taxon>
        <taxon>Xylariomycetidae</taxon>
        <taxon>Amphisphaeriales</taxon>
        <taxon>Sporocadaceae</taxon>
        <taxon>Truncatella</taxon>
    </lineage>
</organism>
<name>A0A9P8ZUQ8_9PEZI</name>
<dbReference type="PANTHER" id="PTHR42470">
    <property type="entry name" value="VAST DOMAIN-CONTAINING PROTEIN"/>
    <property type="match status" value="1"/>
</dbReference>
<dbReference type="Proteomes" id="UP000758603">
    <property type="component" value="Unassembled WGS sequence"/>
</dbReference>
<dbReference type="RefSeq" id="XP_045956207.1">
    <property type="nucleotide sequence ID" value="XM_046103280.1"/>
</dbReference>
<feature type="compositionally biased region" description="Low complexity" evidence="1">
    <location>
        <begin position="507"/>
        <end position="522"/>
    </location>
</feature>
<feature type="domain" description="DUF7924" evidence="2">
    <location>
        <begin position="286"/>
        <end position="494"/>
    </location>
</feature>
<accession>A0A9P8ZUQ8</accession>
<evidence type="ECO:0000256" key="1">
    <source>
        <dbReference type="SAM" id="MobiDB-lite"/>
    </source>
</evidence>
<protein>
    <recommendedName>
        <fullName evidence="2">DUF7924 domain-containing protein</fullName>
    </recommendedName>
</protein>
<dbReference type="OrthoDB" id="5233438at2759"/>
<dbReference type="InterPro" id="IPR057684">
    <property type="entry name" value="DUF7924"/>
</dbReference>
<sequence>MMNCGVFKARRSQTKLSKSLQQQLLAALAKTEVESRSKGIQQPPVTGDQYRNAPVQPSKRPFNATSVTDSLPAKRPRLTSIDAPPFTVEDTGEEQEDQGTQNISQTILQQPTPERPKHRYASFLENFAGSACSDQPDCAADLVFEWLETVGREREARCRSDSYISTSIPRQPTRSVQEMSHSRYQDGFVVPPTPASTGSLSVDGIQSDFTAATPGSGRSSGRSLVEDPLYRDINLAANNIYLRHSCDPLPENIADLVARVHRARDSPGPSSDDLKHNRDLYDLSMGTSEPEVEKYFHTHVFPDPKSFETLKRSDRQPMAKHTVPNTGSKYKVSTPVPDTLYGYNRQNAFPQQQGQLLSMGSEMVANNQGLIYPFFAIEFKGDGPSGSGSLWVATNQCLGASASCLKIAQRLNHLLRDCQGGSVQSIGNAAFGIAMSGTEARLYVSWIQNELDFHMANVDSFLLQKPNDYIEFRKYVRNIIDWGGDERLKEIQESLDFLLEKSRKEASAAARSRPPPSTGSNSTKKRKSSTTPSVISSRSTNIQERGVGQEIQYWELDPTSERWFHRHANGTVTWAEGNGRS</sequence>
<dbReference type="EMBL" id="JAGPXC010000006">
    <property type="protein sequence ID" value="KAH6651929.1"/>
    <property type="molecule type" value="Genomic_DNA"/>
</dbReference>
<feature type="region of interest" description="Disordered" evidence="1">
    <location>
        <begin position="506"/>
        <end position="549"/>
    </location>
</feature>
<dbReference type="AlphaFoldDB" id="A0A9P8ZUQ8"/>
<reference evidence="3" key="1">
    <citation type="journal article" date="2021" name="Nat. Commun.">
        <title>Genetic determinants of endophytism in the Arabidopsis root mycobiome.</title>
        <authorList>
            <person name="Mesny F."/>
            <person name="Miyauchi S."/>
            <person name="Thiergart T."/>
            <person name="Pickel B."/>
            <person name="Atanasova L."/>
            <person name="Karlsson M."/>
            <person name="Huettel B."/>
            <person name="Barry K.W."/>
            <person name="Haridas S."/>
            <person name="Chen C."/>
            <person name="Bauer D."/>
            <person name="Andreopoulos W."/>
            <person name="Pangilinan J."/>
            <person name="LaButti K."/>
            <person name="Riley R."/>
            <person name="Lipzen A."/>
            <person name="Clum A."/>
            <person name="Drula E."/>
            <person name="Henrissat B."/>
            <person name="Kohler A."/>
            <person name="Grigoriev I.V."/>
            <person name="Martin F.M."/>
            <person name="Hacquard S."/>
        </authorList>
    </citation>
    <scope>NUCLEOTIDE SEQUENCE</scope>
    <source>
        <strain evidence="3">MPI-SDFR-AT-0073</strain>
    </source>
</reference>
<evidence type="ECO:0000313" key="4">
    <source>
        <dbReference type="Proteomes" id="UP000758603"/>
    </source>
</evidence>
<dbReference type="Pfam" id="PF25545">
    <property type="entry name" value="DUF7924"/>
    <property type="match status" value="1"/>
</dbReference>
<feature type="region of interest" description="Disordered" evidence="1">
    <location>
        <begin position="312"/>
        <end position="331"/>
    </location>
</feature>
<keyword evidence="4" id="KW-1185">Reference proteome</keyword>
<feature type="compositionally biased region" description="Low complexity" evidence="1">
    <location>
        <begin position="529"/>
        <end position="540"/>
    </location>
</feature>
<evidence type="ECO:0000313" key="3">
    <source>
        <dbReference type="EMBL" id="KAH6651929.1"/>
    </source>
</evidence>